<dbReference type="InterPro" id="IPR020904">
    <property type="entry name" value="Sc_DH/Rdtase_CS"/>
</dbReference>
<dbReference type="Proteomes" id="UP001143362">
    <property type="component" value="Unassembled WGS sequence"/>
</dbReference>
<dbReference type="InterPro" id="IPR002347">
    <property type="entry name" value="SDR_fam"/>
</dbReference>
<gene>
    <name evidence="3" type="ORF">EYC98_10090</name>
</gene>
<keyword evidence="4" id="KW-1185">Reference proteome</keyword>
<dbReference type="PRINTS" id="PR00080">
    <property type="entry name" value="SDRFAMILY"/>
</dbReference>
<comment type="caution">
    <text evidence="3">The sequence shown here is derived from an EMBL/GenBank/DDBJ whole genome shotgun (WGS) entry which is preliminary data.</text>
</comment>
<dbReference type="EMBL" id="SHNN01000002">
    <property type="protein sequence ID" value="MCX2981211.1"/>
    <property type="molecule type" value="Genomic_DNA"/>
</dbReference>
<evidence type="ECO:0000256" key="1">
    <source>
        <dbReference type="ARBA" id="ARBA00006484"/>
    </source>
</evidence>
<name>A0ABT3THK0_9GAMM</name>
<protein>
    <submittedName>
        <fullName evidence="3">SDR family oxidoreductase</fullName>
    </submittedName>
</protein>
<evidence type="ECO:0000313" key="4">
    <source>
        <dbReference type="Proteomes" id="UP001143362"/>
    </source>
</evidence>
<evidence type="ECO:0000256" key="2">
    <source>
        <dbReference type="ARBA" id="ARBA00023002"/>
    </source>
</evidence>
<evidence type="ECO:0000313" key="3">
    <source>
        <dbReference type="EMBL" id="MCX2981211.1"/>
    </source>
</evidence>
<dbReference type="PANTHER" id="PTHR24321:SF8">
    <property type="entry name" value="ESTRADIOL 17-BETA-DEHYDROGENASE 8-RELATED"/>
    <property type="match status" value="1"/>
</dbReference>
<dbReference type="Gene3D" id="3.40.50.720">
    <property type="entry name" value="NAD(P)-binding Rossmann-like Domain"/>
    <property type="match status" value="1"/>
</dbReference>
<sequence length="249" mass="26267">MRFTDKRVFVSGAASGIGRSVALAFASEGARVLVADLNDSGLEETIDMAGTAGERMVARHFDASSREQCFAMVEECVKAFDGLDVQCNIAGFARSRHFTDYTEQDWQQMLSVNLSGVFYSCQAAIPELLASGGNIVNMASSAGLVGQAYQASYCATKGGVVMLSKALAMEYTKQGLRVNAVCPGAVNTPLAAKFEIPEGADGKLIERLFPLVDSAEPEEVAALVLYLASEQARFVSGVALPIDGAQTAG</sequence>
<comment type="similarity">
    <text evidence="1">Belongs to the short-chain dehydrogenases/reductases (SDR) family.</text>
</comment>
<accession>A0ABT3THK0</accession>
<reference evidence="3" key="1">
    <citation type="submission" date="2019-02" db="EMBL/GenBank/DDBJ databases">
        <authorList>
            <person name="Li S.-H."/>
        </authorList>
    </citation>
    <scope>NUCLEOTIDE SEQUENCE</scope>
    <source>
        <strain evidence="3">IMCC14734</strain>
    </source>
</reference>
<dbReference type="CDD" id="cd05233">
    <property type="entry name" value="SDR_c"/>
    <property type="match status" value="1"/>
</dbReference>
<keyword evidence="2" id="KW-0560">Oxidoreductase</keyword>
<dbReference type="PROSITE" id="PS00061">
    <property type="entry name" value="ADH_SHORT"/>
    <property type="match status" value="1"/>
</dbReference>
<dbReference type="PRINTS" id="PR00081">
    <property type="entry name" value="GDHRDH"/>
</dbReference>
<dbReference type="PANTHER" id="PTHR24321">
    <property type="entry name" value="DEHYDROGENASES, SHORT CHAIN"/>
    <property type="match status" value="1"/>
</dbReference>
<proteinExistence type="inferred from homology"/>
<organism evidence="3 4">
    <name type="scientific">Candidatus Litorirhabdus singularis</name>
    <dbReference type="NCBI Taxonomy" id="2518993"/>
    <lineage>
        <taxon>Bacteria</taxon>
        <taxon>Pseudomonadati</taxon>
        <taxon>Pseudomonadota</taxon>
        <taxon>Gammaproteobacteria</taxon>
        <taxon>Cellvibrionales</taxon>
        <taxon>Halieaceae</taxon>
        <taxon>Candidatus Litorirhabdus</taxon>
    </lineage>
</organism>
<dbReference type="InterPro" id="IPR036291">
    <property type="entry name" value="NAD(P)-bd_dom_sf"/>
</dbReference>
<dbReference type="RefSeq" id="WP_279245217.1">
    <property type="nucleotide sequence ID" value="NZ_SHNN01000002.1"/>
</dbReference>
<dbReference type="Pfam" id="PF13561">
    <property type="entry name" value="adh_short_C2"/>
    <property type="match status" value="1"/>
</dbReference>
<dbReference type="SUPFAM" id="SSF51735">
    <property type="entry name" value="NAD(P)-binding Rossmann-fold domains"/>
    <property type="match status" value="1"/>
</dbReference>